<dbReference type="GO" id="GO:0046872">
    <property type="term" value="F:metal ion binding"/>
    <property type="evidence" value="ECO:0007669"/>
    <property type="project" value="UniProtKB-KW"/>
</dbReference>
<comment type="subcellular location">
    <subcellularLocation>
        <location evidence="1">Cell membrane</location>
        <topology evidence="1">Multi-pass membrane protein</topology>
    </subcellularLocation>
</comment>
<evidence type="ECO:0000256" key="4">
    <source>
        <dbReference type="ARBA" id="ARBA00022553"/>
    </source>
</evidence>
<keyword evidence="3" id="KW-0472">Membrane</keyword>
<keyword evidence="4" id="KW-0597">Phosphoprotein</keyword>
<dbReference type="KEGG" id="pbi:103065519"/>
<keyword evidence="9" id="KW-0106">Calcium</keyword>
<proteinExistence type="predicted"/>
<evidence type="ECO:0000256" key="10">
    <source>
        <dbReference type="ARBA" id="ARBA00022860"/>
    </source>
</evidence>
<dbReference type="SUPFAM" id="SSF48403">
    <property type="entry name" value="Ankyrin repeat"/>
    <property type="match status" value="1"/>
</dbReference>
<keyword evidence="10" id="KW-0112">Calmodulin-binding</keyword>
<keyword evidence="11 14" id="KW-0040">ANK repeat</keyword>
<dbReference type="PRINTS" id="PR01415">
    <property type="entry name" value="ANKYRIN"/>
</dbReference>
<dbReference type="PRINTS" id="PR01765">
    <property type="entry name" value="ECACCHANNEL"/>
</dbReference>
<sequence length="307" mass="34376">MGVPLPDAKGRLGALWKRLSCSLRTLIQTKGGQQSWDEIHLLQLKRIWESPLLLAAKENNIQALRKLIQDGSCDIYQRGATGETALHVATLYDCTEAADFLLEVAPELINEKITSALYEGETALHIAAVNQNVHLVKCLLKKGAHISIPRATGHFFRRNSSNPFYFGEHVLSFAACMGNEEIVRLLIENGADIRAQDSLGNTVLHILVLQPNRTFACQMYNLILSYDKQEGNLEPLDLIPNNEGLTPFKLAGVEGNIVMFQHLLQKRKQIMWSLGPITTILYDLTEIDSWGEDQSFLELVVSTKKKE</sequence>
<dbReference type="FunFam" id="1.25.40.20:FF:000270">
    <property type="entry name" value="Transient receptor potential cation channel subfamily V member 6"/>
    <property type="match status" value="1"/>
</dbReference>
<evidence type="ECO:0000256" key="5">
    <source>
        <dbReference type="ARBA" id="ARBA00022568"/>
    </source>
</evidence>
<dbReference type="AlphaFoldDB" id="A0A9F2R9K8"/>
<evidence type="ECO:0000256" key="14">
    <source>
        <dbReference type="PROSITE-ProRule" id="PRU00023"/>
    </source>
</evidence>
<feature type="repeat" description="ANK" evidence="14">
    <location>
        <begin position="166"/>
        <end position="198"/>
    </location>
</feature>
<dbReference type="GO" id="GO:0005516">
    <property type="term" value="F:calmodulin binding"/>
    <property type="evidence" value="ECO:0007669"/>
    <property type="project" value="UniProtKB-KW"/>
</dbReference>
<keyword evidence="12" id="KW-0406">Ion transport</keyword>
<keyword evidence="5" id="KW-0109">Calcium transport</keyword>
<dbReference type="Pfam" id="PF12796">
    <property type="entry name" value="Ank_2"/>
    <property type="match status" value="2"/>
</dbReference>
<evidence type="ECO:0000256" key="2">
    <source>
        <dbReference type="ARBA" id="ARBA00022448"/>
    </source>
</evidence>
<evidence type="ECO:0000256" key="1">
    <source>
        <dbReference type="ARBA" id="ARBA00004651"/>
    </source>
</evidence>
<dbReference type="PROSITE" id="PS50297">
    <property type="entry name" value="ANK_REP_REGION"/>
    <property type="match status" value="2"/>
</dbReference>
<evidence type="ECO:0000256" key="11">
    <source>
        <dbReference type="ARBA" id="ARBA00023043"/>
    </source>
</evidence>
<reference evidence="16" key="1">
    <citation type="submission" date="2025-08" db="UniProtKB">
        <authorList>
            <consortium name="RefSeq"/>
        </authorList>
    </citation>
    <scope>IDENTIFICATION</scope>
    <source>
        <tissue evidence="16">Liver</tissue>
    </source>
</reference>
<keyword evidence="3" id="KW-1003">Cell membrane</keyword>
<keyword evidence="2" id="KW-0813">Transport</keyword>
<evidence type="ECO:0000256" key="8">
    <source>
        <dbReference type="ARBA" id="ARBA00022737"/>
    </source>
</evidence>
<dbReference type="GO" id="GO:0005262">
    <property type="term" value="F:calcium channel activity"/>
    <property type="evidence" value="ECO:0007669"/>
    <property type="project" value="UniProtKB-KW"/>
</dbReference>
<name>A0A9F2R9K8_PYTBI</name>
<dbReference type="InterPro" id="IPR008344">
    <property type="entry name" value="TRPV5/TRPV6"/>
</dbReference>
<evidence type="ECO:0000313" key="16">
    <source>
        <dbReference type="RefSeq" id="XP_007441065.1"/>
    </source>
</evidence>
<keyword evidence="13" id="KW-0407">Ion channel</keyword>
<dbReference type="OMA" id="NATIKIM"/>
<dbReference type="SMART" id="SM00248">
    <property type="entry name" value="ANK"/>
    <property type="match status" value="5"/>
</dbReference>
<protein>
    <submittedName>
        <fullName evidence="16">Transient receptor potential cation channel subfamily V member 6-like</fullName>
    </submittedName>
</protein>
<keyword evidence="7" id="KW-0479">Metal-binding</keyword>
<organism evidence="15 16">
    <name type="scientific">Python bivittatus</name>
    <name type="common">Burmese python</name>
    <name type="synonym">Python molurus bivittatus</name>
    <dbReference type="NCBI Taxonomy" id="176946"/>
    <lineage>
        <taxon>Eukaryota</taxon>
        <taxon>Metazoa</taxon>
        <taxon>Chordata</taxon>
        <taxon>Craniata</taxon>
        <taxon>Vertebrata</taxon>
        <taxon>Euteleostomi</taxon>
        <taxon>Lepidosauria</taxon>
        <taxon>Squamata</taxon>
        <taxon>Bifurcata</taxon>
        <taxon>Unidentata</taxon>
        <taxon>Episquamata</taxon>
        <taxon>Toxicofera</taxon>
        <taxon>Serpentes</taxon>
        <taxon>Henophidia</taxon>
        <taxon>Pythonidae</taxon>
        <taxon>Python</taxon>
    </lineage>
</organism>
<dbReference type="InterPro" id="IPR036770">
    <property type="entry name" value="Ankyrin_rpt-contain_sf"/>
</dbReference>
<feature type="non-terminal residue" evidence="16">
    <location>
        <position position="307"/>
    </location>
</feature>
<accession>A0A9F2R9K8</accession>
<evidence type="ECO:0000256" key="7">
    <source>
        <dbReference type="ARBA" id="ARBA00022723"/>
    </source>
</evidence>
<dbReference type="InterPro" id="IPR024862">
    <property type="entry name" value="TRPV"/>
</dbReference>
<evidence type="ECO:0000256" key="9">
    <source>
        <dbReference type="ARBA" id="ARBA00022837"/>
    </source>
</evidence>
<evidence type="ECO:0000256" key="12">
    <source>
        <dbReference type="ARBA" id="ARBA00023065"/>
    </source>
</evidence>
<evidence type="ECO:0000256" key="13">
    <source>
        <dbReference type="ARBA" id="ARBA00023303"/>
    </source>
</evidence>
<evidence type="ECO:0000313" key="15">
    <source>
        <dbReference type="Proteomes" id="UP000695026"/>
    </source>
</evidence>
<dbReference type="PANTHER" id="PTHR10582">
    <property type="entry name" value="TRANSIENT RECEPTOR POTENTIAL ION CHANNEL PROTEIN"/>
    <property type="match status" value="1"/>
</dbReference>
<dbReference type="PANTHER" id="PTHR10582:SF25">
    <property type="entry name" value="TRANSIENT RECEPTOR POTENTIAL CATION CHANNEL SUBFAMILY V MEMBER 6"/>
    <property type="match status" value="1"/>
</dbReference>
<dbReference type="GO" id="GO:0098703">
    <property type="term" value="P:calcium ion import across plasma membrane"/>
    <property type="evidence" value="ECO:0007669"/>
    <property type="project" value="TreeGrafter"/>
</dbReference>
<dbReference type="GO" id="GO:0005886">
    <property type="term" value="C:plasma membrane"/>
    <property type="evidence" value="ECO:0007669"/>
    <property type="project" value="UniProtKB-SubCell"/>
</dbReference>
<keyword evidence="8" id="KW-0677">Repeat</keyword>
<evidence type="ECO:0000256" key="3">
    <source>
        <dbReference type="ARBA" id="ARBA00022475"/>
    </source>
</evidence>
<evidence type="ECO:0000256" key="6">
    <source>
        <dbReference type="ARBA" id="ARBA00022673"/>
    </source>
</evidence>
<dbReference type="Gene3D" id="1.25.40.20">
    <property type="entry name" value="Ankyrin repeat-containing domain"/>
    <property type="match status" value="2"/>
</dbReference>
<feature type="repeat" description="ANK" evidence="14">
    <location>
        <begin position="119"/>
        <end position="151"/>
    </location>
</feature>
<dbReference type="Proteomes" id="UP000695026">
    <property type="component" value="Unplaced"/>
</dbReference>
<keyword evidence="6" id="KW-0107">Calcium channel</keyword>
<gene>
    <name evidence="16" type="primary">LOC103065519</name>
</gene>
<dbReference type="PROSITE" id="PS50088">
    <property type="entry name" value="ANK_REPEAT"/>
    <property type="match status" value="2"/>
</dbReference>
<dbReference type="OrthoDB" id="533508at2759"/>
<dbReference type="RefSeq" id="XP_007441065.1">
    <property type="nucleotide sequence ID" value="XM_007441003.1"/>
</dbReference>
<keyword evidence="15" id="KW-1185">Reference proteome</keyword>
<dbReference type="GeneID" id="103065519"/>
<dbReference type="InterPro" id="IPR002110">
    <property type="entry name" value="Ankyrin_rpt"/>
</dbReference>